<dbReference type="GO" id="GO:0004521">
    <property type="term" value="F:RNA endonuclease activity"/>
    <property type="evidence" value="ECO:0007669"/>
    <property type="project" value="TreeGrafter"/>
</dbReference>
<dbReference type="Proteomes" id="UP000186940">
    <property type="component" value="Unassembled WGS sequence"/>
</dbReference>
<proteinExistence type="predicted"/>
<dbReference type="SMART" id="SM01027">
    <property type="entry name" value="Beta-Casp"/>
    <property type="match status" value="1"/>
</dbReference>
<dbReference type="InterPro" id="IPR050698">
    <property type="entry name" value="MBL"/>
</dbReference>
<evidence type="ECO:0000259" key="3">
    <source>
        <dbReference type="SMART" id="SM01027"/>
    </source>
</evidence>
<protein>
    <submittedName>
        <fullName evidence="4">mRNA 3'-end processing factor</fullName>
    </submittedName>
</protein>
<organism evidence="4 5">
    <name type="scientific">Candidatus Syntropharchaeum caldarium</name>
    <dbReference type="NCBI Taxonomy" id="1838285"/>
    <lineage>
        <taxon>Archaea</taxon>
        <taxon>Methanobacteriati</taxon>
        <taxon>Methanobacteriota</taxon>
        <taxon>Stenosarchaea group</taxon>
        <taxon>Methanomicrobia</taxon>
        <taxon>Methanosarcinales</taxon>
        <taxon>ANME-2 cluster</taxon>
        <taxon>Candidatus Syntropharchaeum</taxon>
    </lineage>
</organism>
<dbReference type="Pfam" id="PF07521">
    <property type="entry name" value="RMMBL"/>
    <property type="match status" value="1"/>
</dbReference>
<evidence type="ECO:0000313" key="5">
    <source>
        <dbReference type="Proteomes" id="UP000186940"/>
    </source>
</evidence>
<dbReference type="SMART" id="SM00849">
    <property type="entry name" value="Lactamase_B"/>
    <property type="match status" value="1"/>
</dbReference>
<dbReference type="InterPro" id="IPR001279">
    <property type="entry name" value="Metallo-B-lactamas"/>
</dbReference>
<dbReference type="Pfam" id="PF10996">
    <property type="entry name" value="Beta-Casp"/>
    <property type="match status" value="1"/>
</dbReference>
<dbReference type="PATRIC" id="fig|1838285.3.peg.1235"/>
<keyword evidence="5" id="KW-1185">Reference proteome</keyword>
<dbReference type="InterPro" id="IPR022712">
    <property type="entry name" value="Beta_Casp"/>
</dbReference>
<dbReference type="PANTHER" id="PTHR11203:SF52">
    <property type="entry name" value="MRNA 3-END PROCESSING FACTOR"/>
    <property type="match status" value="1"/>
</dbReference>
<name>A0A1F2P900_9EURY</name>
<dbReference type="GO" id="GO:0016787">
    <property type="term" value="F:hydrolase activity"/>
    <property type="evidence" value="ECO:0007669"/>
    <property type="project" value="UniProtKB-KW"/>
</dbReference>
<sequence>MEIRFLGACGEVGRSAFLINDEILLDYGMKPSDPPEYPLDGIRPRSVIISHGHLDHTGILPNLMDLNPEIYMTSITKEIAYLLGKDTLKIEEREGTRSFEVNDLQKMYTRAKSIEYGEEFELKNGSSAVFFDAGHIPGSASVYLSEPGARGVSLFYTGDFKDINTRLLNRNDDDYPSADILLVESTYYGDNHPDRGELEKKFIDSVRATLDVGGTALIPCFAIGRTQEILMLLHRYGIDPVVDGMGVEVTRQFLSLPEFLRDSRSLEEAFGAATIIKRGRGRKKVIQEPSAIVTTAGMLNGGPAFYYLKKLHEDPVSKILLTGYQVKGTNGSTLLEHGYLDLDGVIIRPKMAIEQYDFSAHSDDRGLKDHVKRMCDKGVEVVFTVHGDNTAGFAEWIREEIGCEAIAPELGESIVVDVK</sequence>
<evidence type="ECO:0000259" key="2">
    <source>
        <dbReference type="SMART" id="SM00849"/>
    </source>
</evidence>
<reference evidence="4" key="1">
    <citation type="submission" date="2016-05" db="EMBL/GenBank/DDBJ databases">
        <title>Microbial consortia oxidize butane by reversing methanogenesis.</title>
        <authorList>
            <person name="Laso-Perez R."/>
            <person name="Richter M."/>
            <person name="Wegener G."/>
            <person name="Musat F."/>
        </authorList>
    </citation>
    <scope>NUCLEOTIDE SEQUENCE [LARGE SCALE GENOMIC DNA]</scope>
    <source>
        <strain evidence="4">BOX2</strain>
    </source>
</reference>
<feature type="domain" description="Metallo-beta-lactamase" evidence="2">
    <location>
        <begin position="13"/>
        <end position="192"/>
    </location>
</feature>
<gene>
    <name evidence="4" type="ORF">SCAL_001215</name>
</gene>
<evidence type="ECO:0000313" key="4">
    <source>
        <dbReference type="EMBL" id="OFV67840.1"/>
    </source>
</evidence>
<evidence type="ECO:0000256" key="1">
    <source>
        <dbReference type="ARBA" id="ARBA00022801"/>
    </source>
</evidence>
<dbReference type="AlphaFoldDB" id="A0A1F2P900"/>
<accession>A0A1F2P900</accession>
<dbReference type="STRING" id="1838285.SCAL_001215"/>
<keyword evidence="1" id="KW-0378">Hydrolase</keyword>
<dbReference type="Gene3D" id="3.40.50.10890">
    <property type="match status" value="1"/>
</dbReference>
<dbReference type="CDD" id="cd16295">
    <property type="entry name" value="TTHA0252-CPSF-like_MBL-fold"/>
    <property type="match status" value="1"/>
</dbReference>
<dbReference type="Gene3D" id="3.60.15.10">
    <property type="entry name" value="Ribonuclease Z/Hydroxyacylglutathione hydrolase-like"/>
    <property type="match status" value="1"/>
</dbReference>
<feature type="domain" description="Beta-Casp" evidence="3">
    <location>
        <begin position="226"/>
        <end position="334"/>
    </location>
</feature>
<dbReference type="InterPro" id="IPR011108">
    <property type="entry name" value="RMMBL"/>
</dbReference>
<dbReference type="InterPro" id="IPR036866">
    <property type="entry name" value="RibonucZ/Hydroxyglut_hydro"/>
</dbReference>
<dbReference type="EMBL" id="LYOS01000003">
    <property type="protein sequence ID" value="OFV67840.1"/>
    <property type="molecule type" value="Genomic_DNA"/>
</dbReference>
<dbReference type="Pfam" id="PF12706">
    <property type="entry name" value="Lactamase_B_2"/>
    <property type="match status" value="1"/>
</dbReference>
<dbReference type="SUPFAM" id="SSF56281">
    <property type="entry name" value="Metallo-hydrolase/oxidoreductase"/>
    <property type="match status" value="1"/>
</dbReference>
<dbReference type="PANTHER" id="PTHR11203">
    <property type="entry name" value="CLEAVAGE AND POLYADENYLATION SPECIFICITY FACTOR FAMILY MEMBER"/>
    <property type="match status" value="1"/>
</dbReference>
<comment type="caution">
    <text evidence="4">The sequence shown here is derived from an EMBL/GenBank/DDBJ whole genome shotgun (WGS) entry which is preliminary data.</text>
</comment>